<protein>
    <submittedName>
        <fullName evidence="1">SPX domain-containing membrane protein</fullName>
    </submittedName>
</protein>
<name>A0A2P2J666_RHIMU</name>
<sequence>MQVCLSFEVTKKRTVTSLGNFYQHFQRREPPIFVGGSLRLSKLRSAMGFKEEHPWKWNGNTVLLHTFLN</sequence>
<reference evidence="1" key="1">
    <citation type="submission" date="2018-02" db="EMBL/GenBank/DDBJ databases">
        <title>Rhizophora mucronata_Transcriptome.</title>
        <authorList>
            <person name="Meera S.P."/>
            <person name="Sreeshan A."/>
            <person name="Augustine A."/>
        </authorList>
    </citation>
    <scope>NUCLEOTIDE SEQUENCE</scope>
    <source>
        <tissue evidence="1">Leaf</tissue>
    </source>
</reference>
<proteinExistence type="predicted"/>
<evidence type="ECO:0000313" key="1">
    <source>
        <dbReference type="EMBL" id="MBW88968.1"/>
    </source>
</evidence>
<dbReference type="AlphaFoldDB" id="A0A2P2J666"/>
<dbReference type="EMBL" id="GGEC01008485">
    <property type="protein sequence ID" value="MBW88968.1"/>
    <property type="molecule type" value="Transcribed_RNA"/>
</dbReference>
<organism evidence="1">
    <name type="scientific">Rhizophora mucronata</name>
    <name type="common">Asiatic mangrove</name>
    <dbReference type="NCBI Taxonomy" id="61149"/>
    <lineage>
        <taxon>Eukaryota</taxon>
        <taxon>Viridiplantae</taxon>
        <taxon>Streptophyta</taxon>
        <taxon>Embryophyta</taxon>
        <taxon>Tracheophyta</taxon>
        <taxon>Spermatophyta</taxon>
        <taxon>Magnoliopsida</taxon>
        <taxon>eudicotyledons</taxon>
        <taxon>Gunneridae</taxon>
        <taxon>Pentapetalae</taxon>
        <taxon>rosids</taxon>
        <taxon>fabids</taxon>
        <taxon>Malpighiales</taxon>
        <taxon>Rhizophoraceae</taxon>
        <taxon>Rhizophora</taxon>
    </lineage>
</organism>
<accession>A0A2P2J666</accession>